<feature type="compositionally biased region" description="Basic residues" evidence="2">
    <location>
        <begin position="75"/>
        <end position="90"/>
    </location>
</feature>
<dbReference type="InterPro" id="IPR009071">
    <property type="entry name" value="HMG_box_dom"/>
</dbReference>
<feature type="compositionally biased region" description="Basic and acidic residues" evidence="2">
    <location>
        <begin position="237"/>
        <end position="250"/>
    </location>
</feature>
<dbReference type="SUPFAM" id="SSF47095">
    <property type="entry name" value="HMG-box"/>
    <property type="match status" value="1"/>
</dbReference>
<feature type="compositionally biased region" description="Acidic residues" evidence="2">
    <location>
        <begin position="117"/>
        <end position="133"/>
    </location>
</feature>
<dbReference type="Pfam" id="PF00505">
    <property type="entry name" value="HMG_box"/>
    <property type="match status" value="1"/>
</dbReference>
<evidence type="ECO:0000259" key="3">
    <source>
        <dbReference type="PROSITE" id="PS50118"/>
    </source>
</evidence>
<keyword evidence="5" id="KW-1185">Reference proteome</keyword>
<reference evidence="4 5" key="1">
    <citation type="submission" date="2024-02" db="EMBL/GenBank/DDBJ databases">
        <authorList>
            <person name="Daric V."/>
            <person name="Darras S."/>
        </authorList>
    </citation>
    <scope>NUCLEOTIDE SEQUENCE [LARGE SCALE GENOMIC DNA]</scope>
</reference>
<organism evidence="4 5">
    <name type="scientific">Clavelina lepadiformis</name>
    <name type="common">Light-bulb sea squirt</name>
    <name type="synonym">Ascidia lepadiformis</name>
    <dbReference type="NCBI Taxonomy" id="159417"/>
    <lineage>
        <taxon>Eukaryota</taxon>
        <taxon>Metazoa</taxon>
        <taxon>Chordata</taxon>
        <taxon>Tunicata</taxon>
        <taxon>Ascidiacea</taxon>
        <taxon>Aplousobranchia</taxon>
        <taxon>Clavelinidae</taxon>
        <taxon>Clavelina</taxon>
    </lineage>
</organism>
<keyword evidence="1" id="KW-0238">DNA-binding</keyword>
<dbReference type="InterPro" id="IPR042477">
    <property type="entry name" value="HMGXB4"/>
</dbReference>
<evidence type="ECO:0000313" key="5">
    <source>
        <dbReference type="Proteomes" id="UP001642483"/>
    </source>
</evidence>
<name>A0ABP0FS08_CLALP</name>
<evidence type="ECO:0000256" key="2">
    <source>
        <dbReference type="SAM" id="MobiDB-lite"/>
    </source>
</evidence>
<dbReference type="EMBL" id="CAWYQH010000079">
    <property type="protein sequence ID" value="CAK8681441.1"/>
    <property type="molecule type" value="Genomic_DNA"/>
</dbReference>
<proteinExistence type="predicted"/>
<accession>A0ABP0FS08</accession>
<protein>
    <recommendedName>
        <fullName evidence="3">HMG box domain-containing protein</fullName>
    </recommendedName>
</protein>
<dbReference type="Proteomes" id="UP001642483">
    <property type="component" value="Unassembled WGS sequence"/>
</dbReference>
<dbReference type="PANTHER" id="PTHR46584:SF1">
    <property type="entry name" value="HMG DOMAIN-CONTAINING PROTEIN 4"/>
    <property type="match status" value="1"/>
</dbReference>
<evidence type="ECO:0000313" key="4">
    <source>
        <dbReference type="EMBL" id="CAK8681441.1"/>
    </source>
</evidence>
<feature type="compositionally biased region" description="Basic residues" evidence="2">
    <location>
        <begin position="287"/>
        <end position="298"/>
    </location>
</feature>
<feature type="DNA-binding region" description="HMG box" evidence="1">
    <location>
        <begin position="434"/>
        <end position="502"/>
    </location>
</feature>
<sequence>MPKYIHSIKSPEIRAQELPDEFTVKAKKLFCKWCEKPLNSLRKDNLNEHLHSRIHQENRMRKGAPMSFDPDSPKRIRRRQLKKKAQALKKRGIEVKRQPPQRKRPVPFQRSSNHDSESEDSSDDSSDGSDISEDLSQIFEQSDSEDTESFQGFGDQSFDNQIQKGGTVHKRSHHFDESDTFSRSRKRKSQSSVEDESSPTSIPFHSMPLKKKMSYEARASLTPPPNLKGSLKIKISRKSDSARKHYRNESSEDEEEQVQSCKQSAGGLKIKFVLNKSGTEEVSPDSKHKKKTKKKRSHHEQTQEEYDDERDDQEYDQSVGYDDTQYQGMEEVVEEEIVDTGIEVVEEEIVGVDEGEVVSWDAVVAEEEVLEEVVQPESPQVAVEQEVELTSEESLAMKANYAREMAKAVNSAQFKKKKPVVKKQEVKHEIKEKKRKQATGYMLWSSKMRKQVTTQFPGLQFGDVSKKLGDLWKRIPDKEKQMWKYRSDKMAGKLEKMHSASTTRSKGSKMIETGPKKKIVSPKKIITPTQLPLHPPHKHPEQTMQRELQKLPNPSLEPIDAAAHFNLLGQSLTNIGNQLRNSAQASSATVMIPLLLDSLVCSFGPLLTLVNQIPQLNGAVPDTLMSETLANIAHLMPGI</sequence>
<feature type="region of interest" description="Disordered" evidence="2">
    <location>
        <begin position="53"/>
        <end position="326"/>
    </location>
</feature>
<dbReference type="PROSITE" id="PS50118">
    <property type="entry name" value="HMG_BOX_2"/>
    <property type="match status" value="1"/>
</dbReference>
<keyword evidence="1" id="KW-0539">Nucleus</keyword>
<evidence type="ECO:0000256" key="1">
    <source>
        <dbReference type="PROSITE-ProRule" id="PRU00267"/>
    </source>
</evidence>
<dbReference type="InterPro" id="IPR036910">
    <property type="entry name" value="HMG_box_dom_sf"/>
</dbReference>
<feature type="domain" description="HMG box" evidence="3">
    <location>
        <begin position="434"/>
        <end position="502"/>
    </location>
</feature>
<dbReference type="SMART" id="SM00398">
    <property type="entry name" value="HMG"/>
    <property type="match status" value="1"/>
</dbReference>
<gene>
    <name evidence="4" type="ORF">CVLEPA_LOCUS11642</name>
</gene>
<dbReference type="PRINTS" id="PR00886">
    <property type="entry name" value="HIGHMOBLTY12"/>
</dbReference>
<dbReference type="Gene3D" id="1.10.30.10">
    <property type="entry name" value="High mobility group box domain"/>
    <property type="match status" value="1"/>
</dbReference>
<feature type="compositionally biased region" description="Acidic residues" evidence="2">
    <location>
        <begin position="303"/>
        <end position="315"/>
    </location>
</feature>
<dbReference type="PANTHER" id="PTHR46584">
    <property type="entry name" value="HMG DOMAIN-CONTAINING PROTEIN 4"/>
    <property type="match status" value="1"/>
</dbReference>
<comment type="caution">
    <text evidence="4">The sequence shown here is derived from an EMBL/GenBank/DDBJ whole genome shotgun (WGS) entry which is preliminary data.</text>
</comment>